<dbReference type="Proteomes" id="UP000242913">
    <property type="component" value="Unassembled WGS sequence"/>
</dbReference>
<evidence type="ECO:0000313" key="3">
    <source>
        <dbReference type="Proteomes" id="UP000242913"/>
    </source>
</evidence>
<keyword evidence="3" id="KW-1185">Reference proteome</keyword>
<dbReference type="PANTHER" id="PTHR22948:SF65">
    <property type="entry name" value="A-KINASE ANCHORING PROTEIN 1"/>
    <property type="match status" value="1"/>
</dbReference>
<dbReference type="InterPro" id="IPR035437">
    <property type="entry name" value="SNase_OB-fold_sf"/>
</dbReference>
<dbReference type="InterPro" id="IPR002999">
    <property type="entry name" value="Tudor"/>
</dbReference>
<dbReference type="Gene3D" id="2.40.50.90">
    <property type="match status" value="1"/>
</dbReference>
<dbReference type="PANTHER" id="PTHR22948">
    <property type="entry name" value="TUDOR DOMAIN CONTAINING PROTEIN"/>
    <property type="match status" value="1"/>
</dbReference>
<dbReference type="GO" id="GO:0005737">
    <property type="term" value="C:cytoplasm"/>
    <property type="evidence" value="ECO:0007669"/>
    <property type="project" value="UniProtKB-ARBA"/>
</dbReference>
<reference evidence="2 3" key="1">
    <citation type="submission" date="2015-12" db="EMBL/GenBank/DDBJ databases">
        <title>Draft genome of the nematode, Onchocerca flexuosa.</title>
        <authorList>
            <person name="Mitreva M."/>
        </authorList>
    </citation>
    <scope>NUCLEOTIDE SEQUENCE [LARGE SCALE GENOMIC DNA]</scope>
    <source>
        <strain evidence="2">Red Deer</strain>
    </source>
</reference>
<proteinExistence type="predicted"/>
<evidence type="ECO:0000259" key="1">
    <source>
        <dbReference type="PROSITE" id="PS50304"/>
    </source>
</evidence>
<dbReference type="SMART" id="SM00333">
    <property type="entry name" value="TUDOR"/>
    <property type="match status" value="1"/>
</dbReference>
<dbReference type="Pfam" id="PF00567">
    <property type="entry name" value="TUDOR"/>
    <property type="match status" value="1"/>
</dbReference>
<dbReference type="EMBL" id="KZ270374">
    <property type="protein sequence ID" value="OZC05848.1"/>
    <property type="molecule type" value="Genomic_DNA"/>
</dbReference>
<organism evidence="2 3">
    <name type="scientific">Onchocerca flexuosa</name>
    <dbReference type="NCBI Taxonomy" id="387005"/>
    <lineage>
        <taxon>Eukaryota</taxon>
        <taxon>Metazoa</taxon>
        <taxon>Ecdysozoa</taxon>
        <taxon>Nematoda</taxon>
        <taxon>Chromadorea</taxon>
        <taxon>Rhabditida</taxon>
        <taxon>Spirurina</taxon>
        <taxon>Spiruromorpha</taxon>
        <taxon>Filarioidea</taxon>
        <taxon>Onchocercidae</taxon>
        <taxon>Onchocerca</taxon>
    </lineage>
</organism>
<dbReference type="InterPro" id="IPR050621">
    <property type="entry name" value="Tudor_domain_containing"/>
</dbReference>
<dbReference type="OrthoDB" id="5841823at2759"/>
<accession>A0A238BMV3</accession>
<protein>
    <submittedName>
        <fullName evidence="2">Tudor domain protein</fullName>
    </submittedName>
</protein>
<dbReference type="PROSITE" id="PS50304">
    <property type="entry name" value="TUDOR"/>
    <property type="match status" value="1"/>
</dbReference>
<dbReference type="AlphaFoldDB" id="A0A238BMV3"/>
<gene>
    <name evidence="2" type="ORF">X798_07174</name>
</gene>
<dbReference type="SUPFAM" id="SSF63748">
    <property type="entry name" value="Tudor/PWWP/MBT"/>
    <property type="match status" value="1"/>
</dbReference>
<feature type="domain" description="Tudor" evidence="1">
    <location>
        <begin position="59"/>
        <end position="117"/>
    </location>
</feature>
<dbReference type="Gene3D" id="2.30.30.140">
    <property type="match status" value="1"/>
</dbReference>
<name>A0A238BMV3_9BILA</name>
<sequence length="185" mass="21343">MPYIEVEKQTIYTVKRSDDDRSNQNWPLFFVQIQEDELLDIIDQYLNGLTAVEPLPKENIKLGTLCISYCHAFQAMFRAVITAICDANVEVHYIDYGNYERVSYNDLRSINEQSKITRMHPAMGIPCLLSNVNDINIGLNDCADNDMLCFMNAVSCEKPFFKLKFLRKRIDDVMIVELIDNNGKS</sequence>
<evidence type="ECO:0000313" key="2">
    <source>
        <dbReference type="EMBL" id="OZC05848.1"/>
    </source>
</evidence>